<organism evidence="8 9">
    <name type="scientific">Colletotrichum tanaceti</name>
    <dbReference type="NCBI Taxonomy" id="1306861"/>
    <lineage>
        <taxon>Eukaryota</taxon>
        <taxon>Fungi</taxon>
        <taxon>Dikarya</taxon>
        <taxon>Ascomycota</taxon>
        <taxon>Pezizomycotina</taxon>
        <taxon>Sordariomycetes</taxon>
        <taxon>Hypocreomycetidae</taxon>
        <taxon>Glomerellales</taxon>
        <taxon>Glomerellaceae</taxon>
        <taxon>Colletotrichum</taxon>
        <taxon>Colletotrichum destructivum species complex</taxon>
    </lineage>
</organism>
<dbReference type="Pfam" id="PF00916">
    <property type="entry name" value="Sulfate_transp"/>
    <property type="match status" value="1"/>
</dbReference>
<feature type="transmembrane region" description="Helical" evidence="6">
    <location>
        <begin position="92"/>
        <end position="117"/>
    </location>
</feature>
<dbReference type="Proteomes" id="UP000310108">
    <property type="component" value="Unassembled WGS sequence"/>
</dbReference>
<feature type="transmembrane region" description="Helical" evidence="6">
    <location>
        <begin position="206"/>
        <end position="228"/>
    </location>
</feature>
<feature type="compositionally biased region" description="Basic and acidic residues" evidence="5">
    <location>
        <begin position="543"/>
        <end position="552"/>
    </location>
</feature>
<dbReference type="PANTHER" id="PTHR11814">
    <property type="entry name" value="SULFATE TRANSPORTER"/>
    <property type="match status" value="1"/>
</dbReference>
<dbReference type="InterPro" id="IPR036513">
    <property type="entry name" value="STAS_dom_sf"/>
</dbReference>
<evidence type="ECO:0000313" key="8">
    <source>
        <dbReference type="EMBL" id="TKW53739.1"/>
    </source>
</evidence>
<dbReference type="InterPro" id="IPR001902">
    <property type="entry name" value="SLC26A/SulP_fam"/>
</dbReference>
<dbReference type="EMBL" id="PJEX01000170">
    <property type="protein sequence ID" value="TKW53739.1"/>
    <property type="molecule type" value="Genomic_DNA"/>
</dbReference>
<dbReference type="Pfam" id="PF01740">
    <property type="entry name" value="STAS"/>
    <property type="match status" value="1"/>
</dbReference>
<keyword evidence="2 6" id="KW-0812">Transmembrane</keyword>
<comment type="subcellular location">
    <subcellularLocation>
        <location evidence="1">Membrane</location>
        <topology evidence="1">Multi-pass membrane protein</topology>
    </subcellularLocation>
</comment>
<proteinExistence type="predicted"/>
<feature type="domain" description="STAS" evidence="7">
    <location>
        <begin position="613"/>
        <end position="747"/>
    </location>
</feature>
<dbReference type="CDD" id="cd07042">
    <property type="entry name" value="STAS_SulP_like_sulfate_transporter"/>
    <property type="match status" value="1"/>
</dbReference>
<dbReference type="InterPro" id="IPR002645">
    <property type="entry name" value="STAS_dom"/>
</dbReference>
<feature type="transmembrane region" description="Helical" evidence="6">
    <location>
        <begin position="258"/>
        <end position="275"/>
    </location>
</feature>
<evidence type="ECO:0000259" key="7">
    <source>
        <dbReference type="PROSITE" id="PS50801"/>
    </source>
</evidence>
<feature type="transmembrane region" description="Helical" evidence="6">
    <location>
        <begin position="123"/>
        <end position="138"/>
    </location>
</feature>
<keyword evidence="9" id="KW-1185">Reference proteome</keyword>
<dbReference type="AlphaFoldDB" id="A0A4U6XEN0"/>
<sequence length="854" mass="91494">MEMAAGKIKAGAALGLARVLGIDLEASTRHQTRELHEHVAGAIAPYEPYYEQDPTVNEWLLEHVPTRDASARYVKSLFPFAKWILRYNTRWLVSDAIAGVTLGLVVVPQAMAYALLAGLSPEYGLYTSFTGAALYWIFGTSKDIAIGATAVVSLLVGKVSARVLEEHPGEFRPEEISKTLAFLAGAVLLALGLLRLDWIVEFIPHVAISAFVTAAAITITLSQVPALLGIDGVDSRAAAYRVFVDTARGLPRARLGDAAIGLTALALLAAIKWYCQRMAGRQQQQQQQPPSHRRAWEMLCSLRMTFVILLSTLVGFLVNRGLADGGGGGGEHKFRVTGTLPRGFTHAGPPSLSPKLVSALLPDLPATVIILVIEHIAIGKSFGRINNYVVRPSQELVSIGCTNLLGPFLGAYASTGSFGGTAILSKAGVRTPLAGVFNGAVLLLALYALTTVLYYIPMASLAALIIHAVVGLITSPDHLFKSWLMSPPDVVIYSAGVLVSLFTTLEDGIYVTVALSAALLLLRLARSRGRFLGRARVYRHHPDHGDSSDRHSISSSQTLPHHAAPNPSGPSPSLSPSSSPSSSPTRAPVRDVFLPLDRKDGTNPAVRVDELHPGVFVYRFTEGFNYLNQAQYVDRLIEHVTRSTRRTTTPHYDHPGDRPWNEAAEMDAENPVVAAAAAAVGGVSVKPLLRAVVLDCSAVNNMDSGAVEGLVNLRSQLGRWAAPELVEWHLAGLHNRWTRRALSVSGFGCPAVGPLGRWEPVFSLADLAGRPPAPCEERHPSSGIRTTRVTGEPGINKSWPLALEEGCVGSEGGETGHLLGAVSGINRPFFHLDLASAVENAVKSAIRKDYGLKV</sequence>
<dbReference type="Gene3D" id="3.30.750.24">
    <property type="entry name" value="STAS domain"/>
    <property type="match status" value="1"/>
</dbReference>
<evidence type="ECO:0000256" key="5">
    <source>
        <dbReference type="SAM" id="MobiDB-lite"/>
    </source>
</evidence>
<feature type="region of interest" description="Disordered" evidence="5">
    <location>
        <begin position="542"/>
        <end position="588"/>
    </location>
</feature>
<dbReference type="OrthoDB" id="288203at2759"/>
<evidence type="ECO:0000256" key="2">
    <source>
        <dbReference type="ARBA" id="ARBA00022692"/>
    </source>
</evidence>
<evidence type="ECO:0000313" key="9">
    <source>
        <dbReference type="Proteomes" id="UP000310108"/>
    </source>
</evidence>
<keyword evidence="4 6" id="KW-0472">Membrane</keyword>
<keyword evidence="3 6" id="KW-1133">Transmembrane helix</keyword>
<dbReference type="STRING" id="1306861.A0A4U6XEN0"/>
<dbReference type="PROSITE" id="PS50801">
    <property type="entry name" value="STAS"/>
    <property type="match status" value="1"/>
</dbReference>
<feature type="transmembrane region" description="Helical" evidence="6">
    <location>
        <begin position="176"/>
        <end position="194"/>
    </location>
</feature>
<name>A0A4U6XEN0_9PEZI</name>
<comment type="caution">
    <text evidence="8">The sequence shown here is derived from an EMBL/GenBank/DDBJ whole genome shotgun (WGS) entry which is preliminary data.</text>
</comment>
<dbReference type="SUPFAM" id="SSF52091">
    <property type="entry name" value="SpoIIaa-like"/>
    <property type="match status" value="1"/>
</dbReference>
<dbReference type="NCBIfam" id="TIGR00815">
    <property type="entry name" value="sulP"/>
    <property type="match status" value="1"/>
</dbReference>
<feature type="transmembrane region" description="Helical" evidence="6">
    <location>
        <begin position="296"/>
        <end position="318"/>
    </location>
</feature>
<feature type="transmembrane region" description="Helical" evidence="6">
    <location>
        <begin position="508"/>
        <end position="525"/>
    </location>
</feature>
<reference evidence="8 9" key="1">
    <citation type="journal article" date="2019" name="PLoS ONE">
        <title>Comparative genome analysis indicates high evolutionary potential of pathogenicity genes in Colletotrichum tanaceti.</title>
        <authorList>
            <person name="Lelwala R.V."/>
            <person name="Korhonen P.K."/>
            <person name="Young N.D."/>
            <person name="Scott J.B."/>
            <person name="Ades P.A."/>
            <person name="Gasser R.B."/>
            <person name="Taylor P.W.J."/>
        </authorList>
    </citation>
    <scope>NUCLEOTIDE SEQUENCE [LARGE SCALE GENOMIC DNA]</scope>
    <source>
        <strain evidence="8">BRIP57314</strain>
    </source>
</reference>
<feature type="transmembrane region" description="Helical" evidence="6">
    <location>
        <begin position="455"/>
        <end position="475"/>
    </location>
</feature>
<accession>A0A4U6XEN0</accession>
<evidence type="ECO:0000256" key="3">
    <source>
        <dbReference type="ARBA" id="ARBA00022989"/>
    </source>
</evidence>
<dbReference type="GO" id="GO:0016020">
    <property type="term" value="C:membrane"/>
    <property type="evidence" value="ECO:0007669"/>
    <property type="project" value="UniProtKB-SubCell"/>
</dbReference>
<protein>
    <submittedName>
        <fullName evidence="8">Sulfate permease 2</fullName>
    </submittedName>
</protein>
<feature type="transmembrane region" description="Helical" evidence="6">
    <location>
        <begin position="431"/>
        <end position="449"/>
    </location>
</feature>
<feature type="transmembrane region" description="Helical" evidence="6">
    <location>
        <begin position="145"/>
        <end position="164"/>
    </location>
</feature>
<dbReference type="GO" id="GO:0008271">
    <property type="term" value="F:secondary active sulfate transmembrane transporter activity"/>
    <property type="evidence" value="ECO:0007669"/>
    <property type="project" value="InterPro"/>
</dbReference>
<feature type="compositionally biased region" description="Low complexity" evidence="5">
    <location>
        <begin position="571"/>
        <end position="584"/>
    </location>
</feature>
<evidence type="ECO:0000256" key="4">
    <source>
        <dbReference type="ARBA" id="ARBA00023136"/>
    </source>
</evidence>
<evidence type="ECO:0000256" key="1">
    <source>
        <dbReference type="ARBA" id="ARBA00004141"/>
    </source>
</evidence>
<gene>
    <name evidence="8" type="primary">cys-14</name>
    <name evidence="8" type="ORF">CTA1_991</name>
</gene>
<dbReference type="InterPro" id="IPR011547">
    <property type="entry name" value="SLC26A/SulP_dom"/>
</dbReference>
<dbReference type="InterPro" id="IPR018045">
    <property type="entry name" value="S04_transporter_CS"/>
</dbReference>
<feature type="transmembrane region" description="Helical" evidence="6">
    <location>
        <begin position="359"/>
        <end position="378"/>
    </location>
</feature>
<dbReference type="PROSITE" id="PS01130">
    <property type="entry name" value="SLC26A"/>
    <property type="match status" value="1"/>
</dbReference>
<evidence type="ECO:0000256" key="6">
    <source>
        <dbReference type="SAM" id="Phobius"/>
    </source>
</evidence>